<sequence length="94" mass="10826">MNDKEESLNQNPITGNFIFGKEINNNGKIISSGKRPVNVIRADKYSGKGTVETKQILQNEIKFYEEWWFKFILTIIGGLIVAYLIFKLGWSKQI</sequence>
<feature type="transmembrane region" description="Helical" evidence="1">
    <location>
        <begin position="67"/>
        <end position="86"/>
    </location>
</feature>
<evidence type="ECO:0000313" key="3">
    <source>
        <dbReference type="Proteomes" id="UP000229699"/>
    </source>
</evidence>
<organism evidence="2 3">
    <name type="scientific">Candidatus Roizmanbacteria bacterium CG22_combo_CG10-13_8_21_14_all_34_12</name>
    <dbReference type="NCBI Taxonomy" id="1974860"/>
    <lineage>
        <taxon>Bacteria</taxon>
        <taxon>Candidatus Roizmaniibacteriota</taxon>
    </lineage>
</organism>
<accession>A0A2H0C0R0</accession>
<keyword evidence="1" id="KW-1133">Transmembrane helix</keyword>
<gene>
    <name evidence="2" type="ORF">COW97_02300</name>
</gene>
<proteinExistence type="predicted"/>
<dbReference type="EMBL" id="PCTC01000047">
    <property type="protein sequence ID" value="PIP63474.1"/>
    <property type="molecule type" value="Genomic_DNA"/>
</dbReference>
<dbReference type="Proteomes" id="UP000229699">
    <property type="component" value="Unassembled WGS sequence"/>
</dbReference>
<keyword evidence="1" id="KW-0472">Membrane</keyword>
<comment type="caution">
    <text evidence="2">The sequence shown here is derived from an EMBL/GenBank/DDBJ whole genome shotgun (WGS) entry which is preliminary data.</text>
</comment>
<protein>
    <submittedName>
        <fullName evidence="2">Uncharacterized protein</fullName>
    </submittedName>
</protein>
<keyword evidence="1" id="KW-0812">Transmembrane</keyword>
<evidence type="ECO:0000313" key="2">
    <source>
        <dbReference type="EMBL" id="PIP63474.1"/>
    </source>
</evidence>
<name>A0A2H0C0R0_9BACT</name>
<reference evidence="2 3" key="1">
    <citation type="submission" date="2017-09" db="EMBL/GenBank/DDBJ databases">
        <title>Depth-based differentiation of microbial function through sediment-hosted aquifers and enrichment of novel symbionts in the deep terrestrial subsurface.</title>
        <authorList>
            <person name="Probst A.J."/>
            <person name="Ladd B."/>
            <person name="Jarett J.K."/>
            <person name="Geller-Mcgrath D.E."/>
            <person name="Sieber C.M."/>
            <person name="Emerson J.B."/>
            <person name="Anantharaman K."/>
            <person name="Thomas B.C."/>
            <person name="Malmstrom R."/>
            <person name="Stieglmeier M."/>
            <person name="Klingl A."/>
            <person name="Woyke T."/>
            <person name="Ryan C.M."/>
            <person name="Banfield J.F."/>
        </authorList>
    </citation>
    <scope>NUCLEOTIDE SEQUENCE [LARGE SCALE GENOMIC DNA]</scope>
    <source>
        <strain evidence="2">CG22_combo_CG10-13_8_21_14_all_34_12</strain>
    </source>
</reference>
<dbReference type="AlphaFoldDB" id="A0A2H0C0R0"/>
<evidence type="ECO:0000256" key="1">
    <source>
        <dbReference type="SAM" id="Phobius"/>
    </source>
</evidence>